<evidence type="ECO:0000313" key="4">
    <source>
        <dbReference type="Proteomes" id="UP000289664"/>
    </source>
</evidence>
<dbReference type="Proteomes" id="UP000289664">
    <property type="component" value="Chromosome"/>
</dbReference>
<dbReference type="KEGG" id="csci:HDCHBGLK_00993"/>
<dbReference type="InterPro" id="IPR000160">
    <property type="entry name" value="GGDEF_dom"/>
</dbReference>
<feature type="domain" description="EAL" evidence="1">
    <location>
        <begin position="241"/>
        <end position="493"/>
    </location>
</feature>
<dbReference type="PROSITE" id="PS50887">
    <property type="entry name" value="GGDEF"/>
    <property type="match status" value="1"/>
</dbReference>
<dbReference type="InterPro" id="IPR029787">
    <property type="entry name" value="Nucleotide_cyclase"/>
</dbReference>
<dbReference type="GO" id="GO:0071111">
    <property type="term" value="F:cyclic-guanylate-specific phosphodiesterase activity"/>
    <property type="evidence" value="ECO:0007669"/>
    <property type="project" value="InterPro"/>
</dbReference>
<dbReference type="Pfam" id="PF00990">
    <property type="entry name" value="GGDEF"/>
    <property type="match status" value="1"/>
</dbReference>
<dbReference type="Gene3D" id="3.10.450.50">
    <property type="match status" value="1"/>
</dbReference>
<dbReference type="NCBIfam" id="TIGR00254">
    <property type="entry name" value="GGDEF"/>
    <property type="match status" value="1"/>
</dbReference>
<dbReference type="InterPro" id="IPR032710">
    <property type="entry name" value="NTF2-like_dom_sf"/>
</dbReference>
<dbReference type="EMBL" id="CP036170">
    <property type="protein sequence ID" value="QBF73618.1"/>
    <property type="molecule type" value="Genomic_DNA"/>
</dbReference>
<evidence type="ECO:0000313" key="3">
    <source>
        <dbReference type="EMBL" id="QBF73618.1"/>
    </source>
</evidence>
<dbReference type="PROSITE" id="PS50883">
    <property type="entry name" value="EAL"/>
    <property type="match status" value="1"/>
</dbReference>
<name>A0A494WK98_CLOS5</name>
<reference evidence="3 4" key="1">
    <citation type="journal article" date="2019" name="Appl. Environ. Microbiol.">
        <title>Clostridium scindens ATCC 35704: integration of nutritional requirements, the complete genome sequence, and global transcriptional responses to bile acids.</title>
        <authorList>
            <person name="Devendran S."/>
            <person name="Shrestha R."/>
            <person name="Alves J.M.P."/>
            <person name="Wolf P.G."/>
            <person name="Ly L."/>
            <person name="Hernandez A.G."/>
            <person name="Mendez-Garcia C."/>
            <person name="Inboden A."/>
            <person name="Wiley J."/>
            <person name="Paul O."/>
            <person name="Allen A."/>
            <person name="Springer E."/>
            <person name="Wright C.L."/>
            <person name="Fields C.J."/>
            <person name="Daniel S.L."/>
            <person name="Ridlon J.M."/>
        </authorList>
    </citation>
    <scope>NUCLEOTIDE SEQUENCE [LARGE SCALE GENOMIC DNA]</scope>
    <source>
        <strain evidence="3 4">ATCC 35704</strain>
    </source>
</reference>
<dbReference type="CDD" id="cd01948">
    <property type="entry name" value="EAL"/>
    <property type="match status" value="1"/>
</dbReference>
<dbReference type="InterPro" id="IPR050706">
    <property type="entry name" value="Cyclic-di-GMP_PDE-like"/>
</dbReference>
<organism evidence="3 4">
    <name type="scientific">Clostridium scindens (strain ATCC 35704 / DSM 5676 / VPI 13733 / 19)</name>
    <dbReference type="NCBI Taxonomy" id="411468"/>
    <lineage>
        <taxon>Bacteria</taxon>
        <taxon>Bacillati</taxon>
        <taxon>Bacillota</taxon>
        <taxon>Clostridia</taxon>
        <taxon>Lachnospirales</taxon>
        <taxon>Lachnospiraceae</taxon>
    </lineage>
</organism>
<dbReference type="Gene3D" id="3.30.70.270">
    <property type="match status" value="1"/>
</dbReference>
<dbReference type="SUPFAM" id="SSF54427">
    <property type="entry name" value="NTF2-like"/>
    <property type="match status" value="1"/>
</dbReference>
<dbReference type="AlphaFoldDB" id="A0A494WK98"/>
<dbReference type="InterPro" id="IPR035919">
    <property type="entry name" value="EAL_sf"/>
</dbReference>
<protein>
    <submittedName>
        <fullName evidence="3">Phytochrome-like protein cph2</fullName>
    </submittedName>
</protein>
<dbReference type="Pfam" id="PF00563">
    <property type="entry name" value="EAL"/>
    <property type="match status" value="1"/>
</dbReference>
<gene>
    <name evidence="3" type="primary">cph2</name>
    <name evidence="3" type="ORF">HDCHBGLK_00993</name>
</gene>
<dbReference type="SMART" id="SM00052">
    <property type="entry name" value="EAL"/>
    <property type="match status" value="1"/>
</dbReference>
<dbReference type="PANTHER" id="PTHR33121">
    <property type="entry name" value="CYCLIC DI-GMP PHOSPHODIESTERASE PDEF"/>
    <property type="match status" value="1"/>
</dbReference>
<dbReference type="SMART" id="SM00267">
    <property type="entry name" value="GGDEF"/>
    <property type="match status" value="1"/>
</dbReference>
<accession>A0A494WK98</accession>
<dbReference type="PANTHER" id="PTHR33121:SF70">
    <property type="entry name" value="SIGNALING PROTEIN YKOW"/>
    <property type="match status" value="1"/>
</dbReference>
<proteinExistence type="predicted"/>
<dbReference type="InterPro" id="IPR043128">
    <property type="entry name" value="Rev_trsase/Diguanyl_cyclase"/>
</dbReference>
<evidence type="ECO:0000259" key="1">
    <source>
        <dbReference type="PROSITE" id="PS50883"/>
    </source>
</evidence>
<evidence type="ECO:0000259" key="2">
    <source>
        <dbReference type="PROSITE" id="PS50887"/>
    </source>
</evidence>
<feature type="domain" description="GGDEF" evidence="2">
    <location>
        <begin position="98"/>
        <end position="232"/>
    </location>
</feature>
<dbReference type="Gene3D" id="3.20.20.450">
    <property type="entry name" value="EAL domain"/>
    <property type="match status" value="1"/>
</dbReference>
<dbReference type="SUPFAM" id="SSF55073">
    <property type="entry name" value="Nucleotide cyclase"/>
    <property type="match status" value="1"/>
</dbReference>
<keyword evidence="4" id="KW-1185">Reference proteome</keyword>
<dbReference type="InterPro" id="IPR001633">
    <property type="entry name" value="EAL_dom"/>
</dbReference>
<dbReference type="SUPFAM" id="SSF141868">
    <property type="entry name" value="EAL domain-like"/>
    <property type="match status" value="1"/>
</dbReference>
<sequence>MKVRTPKKELYMTEIDTRISIVWKRQDGDWKAVHIHQSTPDDRLAGLAAFNAEVARNTYNKINDVIKKEARTDSMTRINNMEGFVEQAQYIFKCYPDQKFAVIKFGIRDFRFINRTYGFSTGDRLLKTIARNLEEACGRREVCGRIEKDIFSILLVYEGENSMRRRMEEIRRELTKDGWIKEIELEVWLNAGIYIPTDTRSETVKGMLDKALMAMQSIQKYVKEDRYAYYSEWMLQQHYNNSQILEWASSAIEKKEFKLYIQPQFDMKTENIVGGEALCRWELSNGLVIMPNEFVSLFEDYNLIYRFDLYMLELVCRYMNKWMKEGKQLKPVSVNQSRADIEQDSFFEDFCSIVDRYEIPHEYLTFELTESAFIEEGNRIMKLARELHRKGFKLAIDDFGTGYASLNMLSVVSGDILKIDKSLLESDNRRTRVIFEKVIEMAHNMDMKVVCEGVETQEQRKFLCRLNCDIGQGFLAGKAMKVEDYGKRYIKGRL</sequence>